<dbReference type="CDD" id="cd04301">
    <property type="entry name" value="NAT_SF"/>
    <property type="match status" value="1"/>
</dbReference>
<dbReference type="PROSITE" id="PS51186">
    <property type="entry name" value="GNAT"/>
    <property type="match status" value="1"/>
</dbReference>
<sequence length="201" mass="20661">MATIRAAGPADVAHLRTVCALAYRDNPLMRWVLPDAATRDDACAAWLGPALERYLAAGRVDVLTAADDVVAVAAWRVPGLDPAGTAAAATLPQPAGVLRALVGRARAAEVLAALAGSAGLAPAVPGPYLNYLAVHPDRQGRGHGGELLRHGLDALAGAAGTPWLGTTDARNVPFYERHGFVVAGSYDLAPHGPALAVLHRP</sequence>
<keyword evidence="3" id="KW-1185">Reference proteome</keyword>
<dbReference type="SUPFAM" id="SSF55729">
    <property type="entry name" value="Acyl-CoA N-acyltransferases (Nat)"/>
    <property type="match status" value="1"/>
</dbReference>
<dbReference type="InterPro" id="IPR000182">
    <property type="entry name" value="GNAT_dom"/>
</dbReference>
<feature type="domain" description="N-acetyltransferase" evidence="1">
    <location>
        <begin position="60"/>
        <end position="201"/>
    </location>
</feature>
<dbReference type="PANTHER" id="PTHR42791:SF1">
    <property type="entry name" value="N-ACETYLTRANSFERASE DOMAIN-CONTAINING PROTEIN"/>
    <property type="match status" value="1"/>
</dbReference>
<evidence type="ECO:0000313" key="2">
    <source>
        <dbReference type="EMBL" id="UUI63854.1"/>
    </source>
</evidence>
<dbReference type="EMBL" id="CP101989">
    <property type="protein sequence ID" value="UUI63854.1"/>
    <property type="molecule type" value="Genomic_DNA"/>
</dbReference>
<dbReference type="Pfam" id="PF13508">
    <property type="entry name" value="Acetyltransf_7"/>
    <property type="match status" value="1"/>
</dbReference>
<evidence type="ECO:0000259" key="1">
    <source>
        <dbReference type="PROSITE" id="PS51186"/>
    </source>
</evidence>
<dbReference type="Proteomes" id="UP001317322">
    <property type="component" value="Chromosome"/>
</dbReference>
<dbReference type="RefSeq" id="WP_227565399.1">
    <property type="nucleotide sequence ID" value="NZ_CP101989.1"/>
</dbReference>
<gene>
    <name evidence="2" type="ORF">NP075_11995</name>
</gene>
<reference evidence="2 3" key="1">
    <citation type="submission" date="2022-07" db="EMBL/GenBank/DDBJ databases">
        <title>Novel species in genus cellulomonas.</title>
        <authorList>
            <person name="Ye L."/>
        </authorList>
    </citation>
    <scope>NUCLEOTIDE SEQUENCE [LARGE SCALE GENOMIC DNA]</scope>
    <source>
        <strain evidence="3">zg-Y908</strain>
    </source>
</reference>
<proteinExistence type="predicted"/>
<name>A0ABY5K0U1_9CELL</name>
<dbReference type="PANTHER" id="PTHR42791">
    <property type="entry name" value="GNAT FAMILY ACETYLTRANSFERASE"/>
    <property type="match status" value="1"/>
</dbReference>
<organism evidence="2 3">
    <name type="scientific">Cellulomonas wangsupingiae</name>
    <dbReference type="NCBI Taxonomy" id="2968085"/>
    <lineage>
        <taxon>Bacteria</taxon>
        <taxon>Bacillati</taxon>
        <taxon>Actinomycetota</taxon>
        <taxon>Actinomycetes</taxon>
        <taxon>Micrococcales</taxon>
        <taxon>Cellulomonadaceae</taxon>
        <taxon>Cellulomonas</taxon>
    </lineage>
</organism>
<accession>A0ABY5K0U1</accession>
<protein>
    <submittedName>
        <fullName evidence="2">GNAT family N-acetyltransferase</fullName>
    </submittedName>
</protein>
<dbReference type="Gene3D" id="3.40.630.30">
    <property type="match status" value="1"/>
</dbReference>
<evidence type="ECO:0000313" key="3">
    <source>
        <dbReference type="Proteomes" id="UP001317322"/>
    </source>
</evidence>
<dbReference type="InterPro" id="IPR052523">
    <property type="entry name" value="Trichothecene_AcTrans"/>
</dbReference>
<dbReference type="InterPro" id="IPR016181">
    <property type="entry name" value="Acyl_CoA_acyltransferase"/>
</dbReference>